<dbReference type="Proteomes" id="UP000058660">
    <property type="component" value="Chromosome"/>
</dbReference>
<reference evidence="2" key="1">
    <citation type="journal article" date="2015" name="PLoS ONE">
        <title>Complete Genome Sequence of Thermus aquaticus Y51MC23.</title>
        <authorList>
            <person name="Brumm P.J."/>
            <person name="Monsma S."/>
            <person name="Keough B."/>
            <person name="Jasinovica S."/>
            <person name="Ferguson E."/>
            <person name="Schoenfeld T."/>
            <person name="Lodes M."/>
            <person name="Mead D.A."/>
        </authorList>
    </citation>
    <scope>NUCLEOTIDE SEQUENCE [LARGE SCALE GENOMIC DNA]</scope>
    <source>
        <strain evidence="2">BAA-2747 / Y51MC23</strain>
    </source>
</reference>
<dbReference type="RefSeq" id="WP_003045885.1">
    <property type="nucleotide sequence ID" value="NZ_CP010822.1"/>
</dbReference>
<evidence type="ECO:0000313" key="2">
    <source>
        <dbReference type="Proteomes" id="UP000058660"/>
    </source>
</evidence>
<organism evidence="1 2">
    <name type="scientific">Thermus aquaticus (strain ATCC BAA-2747 / Y51MC23)</name>
    <dbReference type="NCBI Taxonomy" id="498848"/>
    <lineage>
        <taxon>Bacteria</taxon>
        <taxon>Thermotogati</taxon>
        <taxon>Deinococcota</taxon>
        <taxon>Deinococci</taxon>
        <taxon>Thermales</taxon>
        <taxon>Thermaceae</taxon>
        <taxon>Thermus</taxon>
    </lineage>
</organism>
<dbReference type="EMBL" id="CP010822">
    <property type="protein sequence ID" value="ALJ91260.1"/>
    <property type="molecule type" value="Genomic_DNA"/>
</dbReference>
<keyword evidence="2" id="KW-1185">Reference proteome</keyword>
<protein>
    <submittedName>
        <fullName evidence="1">Uncharacterized protein</fullName>
    </submittedName>
</protein>
<name>A0ABM5VMY5_THEA5</name>
<proteinExistence type="predicted"/>
<evidence type="ECO:0000313" key="1">
    <source>
        <dbReference type="EMBL" id="ALJ91260.1"/>
    </source>
</evidence>
<gene>
    <name evidence="1" type="ORF">TO73_1417</name>
</gene>
<accession>A0ABM5VMY5</accession>
<sequence length="63" mass="7499">MEKEHLLLAAADFPAYVLADYLKRSLGVGRRRPHMEEWFERFFRGKVALYPVGEEVLKRIKTY</sequence>